<keyword evidence="2" id="KW-0812">Transmembrane</keyword>
<keyword evidence="5" id="KW-1185">Reference proteome</keyword>
<name>A0A8H4C749_COLGL</name>
<dbReference type="EMBL" id="WVTB01000095">
    <property type="protein sequence ID" value="KAF3798406.1"/>
    <property type="molecule type" value="Genomic_DNA"/>
</dbReference>
<protein>
    <recommendedName>
        <fullName evidence="3">CorA-like transporter domain-containing protein</fullName>
    </recommendedName>
</protein>
<reference evidence="4" key="1">
    <citation type="journal article" date="2020" name="Phytopathology">
        <title>Genome sequence and comparative analysis of Colletotrichum gloeosporioides isolated from Liriodendron leaves.</title>
        <authorList>
            <person name="Fu F.F."/>
            <person name="Hao Z."/>
            <person name="Wang P."/>
            <person name="Lu Y."/>
            <person name="Xue L.J."/>
            <person name="Wei G."/>
            <person name="Tian Y."/>
            <person name="Baishi H."/>
            <person name="Xu H."/>
            <person name="Shi J."/>
            <person name="Cheng T."/>
            <person name="Wang G."/>
            <person name="Yi Y."/>
            <person name="Chen J."/>
        </authorList>
    </citation>
    <scope>NUCLEOTIDE SEQUENCE</scope>
    <source>
        <strain evidence="4">Lc1</strain>
    </source>
</reference>
<comment type="caution">
    <text evidence="4">The sequence shown here is derived from an EMBL/GenBank/DDBJ whole genome shotgun (WGS) entry which is preliminary data.</text>
</comment>
<evidence type="ECO:0000256" key="2">
    <source>
        <dbReference type="SAM" id="Phobius"/>
    </source>
</evidence>
<dbReference type="AlphaFoldDB" id="A0A8H4C749"/>
<evidence type="ECO:0000313" key="5">
    <source>
        <dbReference type="Proteomes" id="UP000613401"/>
    </source>
</evidence>
<feature type="transmembrane region" description="Helical" evidence="2">
    <location>
        <begin position="468"/>
        <end position="495"/>
    </location>
</feature>
<dbReference type="Proteomes" id="UP000613401">
    <property type="component" value="Unassembled WGS sequence"/>
</dbReference>
<dbReference type="RefSeq" id="XP_045257566.1">
    <property type="nucleotide sequence ID" value="XM_045413005.1"/>
</dbReference>
<gene>
    <name evidence="4" type="ORF">GCG54_00013145</name>
</gene>
<organism evidence="4 5">
    <name type="scientific">Colletotrichum gloeosporioides</name>
    <name type="common">Anthracnose fungus</name>
    <name type="synonym">Glomerella cingulata</name>
    <dbReference type="NCBI Taxonomy" id="474922"/>
    <lineage>
        <taxon>Eukaryota</taxon>
        <taxon>Fungi</taxon>
        <taxon>Dikarya</taxon>
        <taxon>Ascomycota</taxon>
        <taxon>Pezizomycotina</taxon>
        <taxon>Sordariomycetes</taxon>
        <taxon>Hypocreomycetidae</taxon>
        <taxon>Glomerellales</taxon>
        <taxon>Glomerellaceae</taxon>
        <taxon>Colletotrichum</taxon>
        <taxon>Colletotrichum gloeosporioides species complex</taxon>
    </lineage>
</organism>
<dbReference type="InterPro" id="IPR058257">
    <property type="entry name" value="CorA-like_dom"/>
</dbReference>
<sequence>MDPVNPLPAEFQASYDERDRYPQNLLQRSISTYPIALSRYLERLDKASDDLCERDVEKVDVCFRDLKTNDGAGEGLTWPSPECLSDGAYKLTKLADVSKRNIHSPTTLTQWLGVRQIGRGSSNQLLGVAKKDPKCRFIYIYGRNSRARLNITRSMLTEILTFHQVMPDILEFLLVYGLQSEPRDLSFSSFREQRCLKQSYGRSCISSLGRSGRQYQICYNLKGVTAKSKDPENPDFSIRPAAFYHKFDVVGGNALWIVVKGGLDVQERFKELTGNNARPEDKSFGDAIECFRSSLSAHLMFCRWSTEDWRAYIKWLEQVVDTEVSHISEAYDSKARKLMDTSQTKMALLAPTTGGYHYTIYTAADIQRFLIWQEKISESITVLESNIEVMKSLMRFYTKLDENQDFDLRSFCTDDIDEFCTQLYNMVNDFTLQISRAKALVKLTGDRGELIKQHRLERLNHNMEKEAILVRIVTIVTLIYLPATFVSTFFSTDIIKYQDSDSPKGTFSPIAMERWLQVTLPLTSLTLLVAYYGNKWADSKSRGRMLPTARVVSSRDQEESSSTGEFGHTGAGIGPTTPFMSTPARPTWVNRAWRPKSWRPRSIPLVPIKSTSFSPSQIV</sequence>
<feature type="region of interest" description="Disordered" evidence="1">
    <location>
        <begin position="552"/>
        <end position="584"/>
    </location>
</feature>
<dbReference type="Gene3D" id="1.20.58.340">
    <property type="entry name" value="Magnesium transport protein CorA, transmembrane region"/>
    <property type="match status" value="1"/>
</dbReference>
<reference evidence="4" key="2">
    <citation type="submission" date="2020-03" db="EMBL/GenBank/DDBJ databases">
        <authorList>
            <person name="Fu F.-F."/>
            <person name="Chen J."/>
        </authorList>
    </citation>
    <scope>NUCLEOTIDE SEQUENCE</scope>
    <source>
        <strain evidence="4">Lc1</strain>
    </source>
</reference>
<proteinExistence type="predicted"/>
<keyword evidence="2" id="KW-1133">Transmembrane helix</keyword>
<dbReference type="Pfam" id="PF26616">
    <property type="entry name" value="CorA-like"/>
    <property type="match status" value="1"/>
</dbReference>
<evidence type="ECO:0000259" key="3">
    <source>
        <dbReference type="Pfam" id="PF26616"/>
    </source>
</evidence>
<dbReference type="GeneID" id="69020262"/>
<evidence type="ECO:0000313" key="4">
    <source>
        <dbReference type="EMBL" id="KAF3798406.1"/>
    </source>
</evidence>
<evidence type="ECO:0000256" key="1">
    <source>
        <dbReference type="SAM" id="MobiDB-lite"/>
    </source>
</evidence>
<accession>A0A8H4C749</accession>
<keyword evidence="2" id="KW-0472">Membrane</keyword>
<feature type="domain" description="CorA-like transporter" evidence="3">
    <location>
        <begin position="14"/>
        <end position="325"/>
    </location>
</feature>